<evidence type="ECO:0000256" key="3">
    <source>
        <dbReference type="HAMAP-Rule" id="MF_00099"/>
    </source>
</evidence>
<evidence type="ECO:0000259" key="6">
    <source>
        <dbReference type="PROSITE" id="PS50110"/>
    </source>
</evidence>
<evidence type="ECO:0000256" key="5">
    <source>
        <dbReference type="PROSITE-ProRule" id="PRU00169"/>
    </source>
</evidence>
<dbReference type="EMBL" id="RBZN01000002">
    <property type="protein sequence ID" value="RKQ19813.1"/>
    <property type="molecule type" value="Genomic_DNA"/>
</dbReference>
<dbReference type="InterPro" id="IPR008248">
    <property type="entry name" value="CheB-like"/>
</dbReference>
<sequence length="385" mass="42178">MGFSNKSKLLIVDDSAFMRKLISDFFDGNLKIEVIGTARNGVDAINKIQQLKPDVVTMDVEMPEMNGLDALKVIMEKCPVPVIMLSSTTINGAKNTLNAMENGAVDFVAKPSGTISLDLHKIKEELVHKVEHAAHVSVAKLKKPIGHKNISTKFANDIIKKREITPMKNSTTTKNYKIAKEVNASTRKNQWSNNSKKIVLIGTSTGGPRALQEVITKLPKSINAPILIVQHMPPGFTKSLAERLNQLSNIEVKEAEHGDVLINGKAYIAPGGSHLKIKKLNSQFQIILDQNEPPRSGHRPAVDVMFENVSQFSEFDKIAVIMTGMGYDGSKGLIELKQKGNTIAIAESADTCIVYGMPKAAVETQLVDEIVDVDDIAQTIMKYLP</sequence>
<feature type="domain" description="Response regulatory" evidence="6">
    <location>
        <begin position="8"/>
        <end position="125"/>
    </location>
</feature>
<evidence type="ECO:0000313" key="8">
    <source>
        <dbReference type="EMBL" id="RKQ19813.1"/>
    </source>
</evidence>
<evidence type="ECO:0000256" key="1">
    <source>
        <dbReference type="ARBA" id="ARBA00022801"/>
    </source>
</evidence>
<comment type="function">
    <text evidence="3">Involved in chemotaxis. Part of a chemotaxis signal transduction system that modulates chemotaxis in response to various stimuli. Catalyzes the demethylation of specific methylglutamate residues introduced into the chemoreceptors (methyl-accepting chemotaxis proteins or MCP) by CheR. Also mediates the irreversible deamidation of specific glutamine residues to glutamic acid.</text>
</comment>
<keyword evidence="3 4" id="KW-0145">Chemotaxis</keyword>
<comment type="caution">
    <text evidence="8">The sequence shown here is derived from an EMBL/GenBank/DDBJ whole genome shotgun (WGS) entry which is preliminary data.</text>
</comment>
<dbReference type="Pfam" id="PF01339">
    <property type="entry name" value="CheB_methylest"/>
    <property type="match status" value="1"/>
</dbReference>
<dbReference type="PIRSF" id="PIRSF000876">
    <property type="entry name" value="RR_chemtxs_CheB"/>
    <property type="match status" value="1"/>
</dbReference>
<dbReference type="InterPro" id="IPR035909">
    <property type="entry name" value="CheB_C"/>
</dbReference>
<dbReference type="RefSeq" id="WP_121212999.1">
    <property type="nucleotide sequence ID" value="NZ_RBZN01000002.1"/>
</dbReference>
<dbReference type="AlphaFoldDB" id="A0A494ZAT0"/>
<evidence type="ECO:0000313" key="9">
    <source>
        <dbReference type="Proteomes" id="UP000272238"/>
    </source>
</evidence>
<comment type="catalytic activity">
    <reaction evidence="3">
        <text>L-glutaminyl-[protein] + H2O = L-glutamyl-[protein] + NH4(+)</text>
        <dbReference type="Rhea" id="RHEA:16441"/>
        <dbReference type="Rhea" id="RHEA-COMP:10207"/>
        <dbReference type="Rhea" id="RHEA-COMP:10208"/>
        <dbReference type="ChEBI" id="CHEBI:15377"/>
        <dbReference type="ChEBI" id="CHEBI:28938"/>
        <dbReference type="ChEBI" id="CHEBI:29973"/>
        <dbReference type="ChEBI" id="CHEBI:30011"/>
        <dbReference type="EC" id="3.5.1.44"/>
    </reaction>
</comment>
<dbReference type="GO" id="GO:0008984">
    <property type="term" value="F:protein-glutamate methylesterase activity"/>
    <property type="evidence" value="ECO:0007669"/>
    <property type="project" value="UniProtKB-UniRule"/>
</dbReference>
<evidence type="ECO:0000259" key="7">
    <source>
        <dbReference type="PROSITE" id="PS50122"/>
    </source>
</evidence>
<dbReference type="Pfam" id="PF00072">
    <property type="entry name" value="Response_reg"/>
    <property type="match status" value="1"/>
</dbReference>
<dbReference type="GO" id="GO:0006935">
    <property type="term" value="P:chemotaxis"/>
    <property type="evidence" value="ECO:0007669"/>
    <property type="project" value="UniProtKB-UniRule"/>
</dbReference>
<organism evidence="8 9">
    <name type="scientific">Ureibacillus endophyticus</name>
    <dbReference type="NCBI Taxonomy" id="1978490"/>
    <lineage>
        <taxon>Bacteria</taxon>
        <taxon>Bacillati</taxon>
        <taxon>Bacillota</taxon>
        <taxon>Bacilli</taxon>
        <taxon>Bacillales</taxon>
        <taxon>Caryophanaceae</taxon>
        <taxon>Ureibacillus</taxon>
    </lineage>
</organism>
<dbReference type="GO" id="GO:0050568">
    <property type="term" value="F:protein-glutamine glutaminase activity"/>
    <property type="evidence" value="ECO:0007669"/>
    <property type="project" value="UniProtKB-UniRule"/>
</dbReference>
<dbReference type="InterPro" id="IPR011006">
    <property type="entry name" value="CheY-like_superfamily"/>
</dbReference>
<dbReference type="Gene3D" id="3.40.50.2300">
    <property type="match status" value="1"/>
</dbReference>
<dbReference type="SUPFAM" id="SSF52738">
    <property type="entry name" value="Methylesterase CheB, C-terminal domain"/>
    <property type="match status" value="1"/>
</dbReference>
<comment type="domain">
    <text evidence="3">Contains a C-terminal catalytic domain, and an N-terminal region which modulates catalytic activity.</text>
</comment>
<keyword evidence="1 3" id="KW-0378">Hydrolase</keyword>
<dbReference type="GO" id="GO:0000156">
    <property type="term" value="F:phosphorelay response regulator activity"/>
    <property type="evidence" value="ECO:0007669"/>
    <property type="project" value="InterPro"/>
</dbReference>
<dbReference type="HAMAP" id="MF_00099">
    <property type="entry name" value="CheB_chemtxs"/>
    <property type="match status" value="1"/>
</dbReference>
<name>A0A494ZAT0_9BACL</name>
<protein>
    <recommendedName>
        <fullName evidence="3">Protein-glutamate methylesterase/protein-glutamine glutaminase</fullName>
        <ecNumber evidence="3">3.1.1.61</ecNumber>
        <ecNumber evidence="3">3.5.1.44</ecNumber>
    </recommendedName>
</protein>
<comment type="similarity">
    <text evidence="3">Belongs to the CheB family.</text>
</comment>
<dbReference type="InterPro" id="IPR000673">
    <property type="entry name" value="Sig_transdc_resp-reg_Me-estase"/>
</dbReference>
<feature type="active site" evidence="3 4">
    <location>
        <position position="231"/>
    </location>
</feature>
<dbReference type="Gene3D" id="3.40.50.180">
    <property type="entry name" value="Methylesterase CheB, C-terminal domain"/>
    <property type="match status" value="1"/>
</dbReference>
<evidence type="ECO:0000256" key="4">
    <source>
        <dbReference type="PROSITE-ProRule" id="PRU00050"/>
    </source>
</evidence>
<feature type="active site" evidence="3 4">
    <location>
        <position position="204"/>
    </location>
</feature>
<keyword evidence="3 5" id="KW-0597">Phosphoprotein</keyword>
<proteinExistence type="inferred from homology"/>
<evidence type="ECO:0000256" key="2">
    <source>
        <dbReference type="ARBA" id="ARBA00048267"/>
    </source>
</evidence>
<feature type="active site" evidence="3 4">
    <location>
        <position position="328"/>
    </location>
</feature>
<feature type="domain" description="CheB-type methylesterase" evidence="7">
    <location>
        <begin position="192"/>
        <end position="385"/>
    </location>
</feature>
<dbReference type="EC" id="3.5.1.44" evidence="3"/>
<dbReference type="CDD" id="cd16432">
    <property type="entry name" value="CheB_Rec"/>
    <property type="match status" value="1"/>
</dbReference>
<dbReference type="PROSITE" id="PS50122">
    <property type="entry name" value="CHEB"/>
    <property type="match status" value="1"/>
</dbReference>
<dbReference type="PANTHER" id="PTHR42872:SF3">
    <property type="entry name" value="PROTEIN-GLUTAMATE METHYLESTERASE_PROTEIN-GLUTAMINE GLUTAMINASE 1"/>
    <property type="match status" value="1"/>
</dbReference>
<dbReference type="PROSITE" id="PS50110">
    <property type="entry name" value="RESPONSE_REGULATORY"/>
    <property type="match status" value="1"/>
</dbReference>
<dbReference type="GO" id="GO:0005737">
    <property type="term" value="C:cytoplasm"/>
    <property type="evidence" value="ECO:0007669"/>
    <property type="project" value="UniProtKB-SubCell"/>
</dbReference>
<dbReference type="SMART" id="SM00448">
    <property type="entry name" value="REC"/>
    <property type="match status" value="1"/>
</dbReference>
<comment type="catalytic activity">
    <reaction evidence="2 3">
        <text>[protein]-L-glutamate 5-O-methyl ester + H2O = L-glutamyl-[protein] + methanol + H(+)</text>
        <dbReference type="Rhea" id="RHEA:23236"/>
        <dbReference type="Rhea" id="RHEA-COMP:10208"/>
        <dbReference type="Rhea" id="RHEA-COMP:10311"/>
        <dbReference type="ChEBI" id="CHEBI:15377"/>
        <dbReference type="ChEBI" id="CHEBI:15378"/>
        <dbReference type="ChEBI" id="CHEBI:17790"/>
        <dbReference type="ChEBI" id="CHEBI:29973"/>
        <dbReference type="ChEBI" id="CHEBI:82795"/>
        <dbReference type="EC" id="3.1.1.61"/>
    </reaction>
</comment>
<dbReference type="Proteomes" id="UP000272238">
    <property type="component" value="Unassembled WGS sequence"/>
</dbReference>
<keyword evidence="3" id="KW-0963">Cytoplasm</keyword>
<keyword evidence="9" id="KW-1185">Reference proteome</keyword>
<feature type="modified residue" description="4-aspartylphosphate" evidence="3 5">
    <location>
        <position position="59"/>
    </location>
</feature>
<dbReference type="SUPFAM" id="SSF52172">
    <property type="entry name" value="CheY-like"/>
    <property type="match status" value="1"/>
</dbReference>
<dbReference type="OrthoDB" id="9793421at2"/>
<accession>A0A494ZAT0</accession>
<comment type="PTM">
    <text evidence="3">Phosphorylated by CheA. Phosphorylation of the N-terminal regulatory domain activates the methylesterase activity.</text>
</comment>
<dbReference type="CDD" id="cd17541">
    <property type="entry name" value="REC_CheB-like"/>
    <property type="match status" value="1"/>
</dbReference>
<dbReference type="PANTHER" id="PTHR42872">
    <property type="entry name" value="PROTEIN-GLUTAMATE METHYLESTERASE/PROTEIN-GLUTAMINE GLUTAMINASE"/>
    <property type="match status" value="1"/>
</dbReference>
<dbReference type="EC" id="3.1.1.61" evidence="3"/>
<dbReference type="InterPro" id="IPR001789">
    <property type="entry name" value="Sig_transdc_resp-reg_receiver"/>
</dbReference>
<reference evidence="8 9" key="1">
    <citation type="journal article" date="2016" name="Antonie Van Leeuwenhoek">
        <title>Lysinibacillus endophyticus sp. nov., an indole-3-acetic acid producing endophytic bacterium isolated from corn root (Zea mays cv. Xinken-5).</title>
        <authorList>
            <person name="Yu J."/>
            <person name="Guan X."/>
            <person name="Liu C."/>
            <person name="Xiang W."/>
            <person name="Yu Z."/>
            <person name="Liu X."/>
            <person name="Wang G."/>
        </authorList>
    </citation>
    <scope>NUCLEOTIDE SEQUENCE [LARGE SCALE GENOMIC DNA]</scope>
    <source>
        <strain evidence="8 9">DSM 100506</strain>
    </source>
</reference>
<dbReference type="NCBIfam" id="NF001965">
    <property type="entry name" value="PRK00742.1"/>
    <property type="match status" value="1"/>
</dbReference>
<gene>
    <name evidence="3" type="primary">cheB</name>
    <name evidence="8" type="ORF">D8M03_01965</name>
</gene>
<comment type="subcellular location">
    <subcellularLocation>
        <location evidence="3">Cytoplasm</location>
    </subcellularLocation>
</comment>